<name>A0ABQ3Y0E1_9ACTN</name>
<dbReference type="RefSeq" id="WP_203761397.1">
    <property type="nucleotide sequence ID" value="NZ_BAAABO010000029.1"/>
</dbReference>
<evidence type="ECO:0000313" key="2">
    <source>
        <dbReference type="EMBL" id="GID73479.1"/>
    </source>
</evidence>
<keyword evidence="3" id="KW-1185">Reference proteome</keyword>
<evidence type="ECO:0000313" key="3">
    <source>
        <dbReference type="Proteomes" id="UP000609879"/>
    </source>
</evidence>
<dbReference type="InterPro" id="IPR003607">
    <property type="entry name" value="HD/PDEase_dom"/>
</dbReference>
<sequence>MKYHTPTVADADAFAEVAHFGQVDKAGLPYINHPRTVAEILAAKGYGDNAVMAGLLHDVVEDTDVTLDDLRALGYPEEVVRAVDSVTRRKGESYMDLIRRAAADPIGRVVKLADVTTNGDPERLALLTAEEREWFTYKYAKARKVLLGEGGDQ</sequence>
<dbReference type="PANTHER" id="PTHR46246">
    <property type="entry name" value="GUANOSINE-3',5'-BIS(DIPHOSPHATE) 3'-PYROPHOSPHOHYDROLASE MESH1"/>
    <property type="match status" value="1"/>
</dbReference>
<proteinExistence type="predicted"/>
<evidence type="ECO:0000259" key="1">
    <source>
        <dbReference type="SMART" id="SM00471"/>
    </source>
</evidence>
<reference evidence="2 3" key="1">
    <citation type="submission" date="2021-01" db="EMBL/GenBank/DDBJ databases">
        <title>Whole genome shotgun sequence of Actinoplanes deccanensis NBRC 13994.</title>
        <authorList>
            <person name="Komaki H."/>
            <person name="Tamura T."/>
        </authorList>
    </citation>
    <scope>NUCLEOTIDE SEQUENCE [LARGE SCALE GENOMIC DNA]</scope>
    <source>
        <strain evidence="2 3">NBRC 13994</strain>
    </source>
</reference>
<dbReference type="CDD" id="cd00077">
    <property type="entry name" value="HDc"/>
    <property type="match status" value="1"/>
</dbReference>
<dbReference type="SUPFAM" id="SSF109604">
    <property type="entry name" value="HD-domain/PDEase-like"/>
    <property type="match status" value="1"/>
</dbReference>
<dbReference type="InterPro" id="IPR052194">
    <property type="entry name" value="MESH1"/>
</dbReference>
<feature type="domain" description="HD/PDEase" evidence="1">
    <location>
        <begin position="26"/>
        <end position="128"/>
    </location>
</feature>
<dbReference type="Proteomes" id="UP000609879">
    <property type="component" value="Unassembled WGS sequence"/>
</dbReference>
<protein>
    <recommendedName>
        <fullName evidence="1">HD/PDEase domain-containing protein</fullName>
    </recommendedName>
</protein>
<dbReference type="Pfam" id="PF13328">
    <property type="entry name" value="HD_4"/>
    <property type="match status" value="1"/>
</dbReference>
<accession>A0ABQ3Y0E1</accession>
<dbReference type="SMART" id="SM00471">
    <property type="entry name" value="HDc"/>
    <property type="match status" value="1"/>
</dbReference>
<comment type="caution">
    <text evidence="2">The sequence shown here is derived from an EMBL/GenBank/DDBJ whole genome shotgun (WGS) entry which is preliminary data.</text>
</comment>
<gene>
    <name evidence="2" type="ORF">Ade02nite_21200</name>
</gene>
<dbReference type="PANTHER" id="PTHR46246:SF1">
    <property type="entry name" value="GUANOSINE-3',5'-BIS(DIPHOSPHATE) 3'-PYROPHOSPHOHYDROLASE MESH1"/>
    <property type="match status" value="1"/>
</dbReference>
<organism evidence="2 3">
    <name type="scientific">Paractinoplanes deccanensis</name>
    <dbReference type="NCBI Taxonomy" id="113561"/>
    <lineage>
        <taxon>Bacteria</taxon>
        <taxon>Bacillati</taxon>
        <taxon>Actinomycetota</taxon>
        <taxon>Actinomycetes</taxon>
        <taxon>Micromonosporales</taxon>
        <taxon>Micromonosporaceae</taxon>
        <taxon>Paractinoplanes</taxon>
    </lineage>
</organism>
<dbReference type="EMBL" id="BOMI01000033">
    <property type="protein sequence ID" value="GID73479.1"/>
    <property type="molecule type" value="Genomic_DNA"/>
</dbReference>
<dbReference type="Gene3D" id="1.10.3210.10">
    <property type="entry name" value="Hypothetical protein af1432"/>
    <property type="match status" value="1"/>
</dbReference>